<dbReference type="Pfam" id="PF13286">
    <property type="entry name" value="HD_assoc"/>
    <property type="match status" value="1"/>
</dbReference>
<evidence type="ECO:0000313" key="4">
    <source>
        <dbReference type="EMBL" id="SHM58591.1"/>
    </source>
</evidence>
<dbReference type="PROSITE" id="PS51831">
    <property type="entry name" value="HD"/>
    <property type="match status" value="1"/>
</dbReference>
<dbReference type="STRING" id="1120996.SAMN02746066_02516"/>
<evidence type="ECO:0000256" key="2">
    <source>
        <dbReference type="HAMAP-Rule" id="MF_01212"/>
    </source>
</evidence>
<dbReference type="Gene3D" id="1.10.3210.10">
    <property type="entry name" value="Hypothetical protein af1432"/>
    <property type="match status" value="1"/>
</dbReference>
<proteinExistence type="inferred from homology"/>
<keyword evidence="5" id="KW-1185">Reference proteome</keyword>
<accession>A0A1M7K099</accession>
<keyword evidence="1 2" id="KW-0378">Hydrolase</keyword>
<dbReference type="Pfam" id="PF01966">
    <property type="entry name" value="HD"/>
    <property type="match status" value="1"/>
</dbReference>
<dbReference type="EMBL" id="FRCP01000012">
    <property type="protein sequence ID" value="SHM58591.1"/>
    <property type="molecule type" value="Genomic_DNA"/>
</dbReference>
<dbReference type="SMART" id="SM00471">
    <property type="entry name" value="HDc"/>
    <property type="match status" value="1"/>
</dbReference>
<dbReference type="InterPro" id="IPR051094">
    <property type="entry name" value="Diverse_Catalytic_Enzymes"/>
</dbReference>
<gene>
    <name evidence="4" type="ORF">SAMN02746066_02516</name>
</gene>
<evidence type="ECO:0000256" key="1">
    <source>
        <dbReference type="ARBA" id="ARBA00022801"/>
    </source>
</evidence>
<dbReference type="HAMAP" id="MF_01212">
    <property type="entry name" value="dGTPase_type2"/>
    <property type="match status" value="1"/>
</dbReference>
<dbReference type="AlphaFoldDB" id="A0A1M7K099"/>
<dbReference type="InterPro" id="IPR026875">
    <property type="entry name" value="PHydrolase_assoc_dom"/>
</dbReference>
<name>A0A1M7K099_9FIRM</name>
<protein>
    <recommendedName>
        <fullName evidence="2">Deoxyguanosinetriphosphate triphosphohydrolase-like protein</fullName>
    </recommendedName>
</protein>
<dbReference type="NCBIfam" id="TIGR01353">
    <property type="entry name" value="dGTP_triPase"/>
    <property type="match status" value="1"/>
</dbReference>
<organism evidence="4 5">
    <name type="scientific">Anaerosporobacter mobilis DSM 15930</name>
    <dbReference type="NCBI Taxonomy" id="1120996"/>
    <lineage>
        <taxon>Bacteria</taxon>
        <taxon>Bacillati</taxon>
        <taxon>Bacillota</taxon>
        <taxon>Clostridia</taxon>
        <taxon>Lachnospirales</taxon>
        <taxon>Lachnospiraceae</taxon>
        <taxon>Anaerosporobacter</taxon>
    </lineage>
</organism>
<dbReference type="Proteomes" id="UP000184038">
    <property type="component" value="Unassembled WGS sequence"/>
</dbReference>
<comment type="similarity">
    <text evidence="2">Belongs to the dGTPase family. Type 2 subfamily.</text>
</comment>
<evidence type="ECO:0000259" key="3">
    <source>
        <dbReference type="PROSITE" id="PS51831"/>
    </source>
</evidence>
<reference evidence="4 5" key="1">
    <citation type="submission" date="2016-11" db="EMBL/GenBank/DDBJ databases">
        <authorList>
            <person name="Jaros S."/>
            <person name="Januszkiewicz K."/>
            <person name="Wedrychowicz H."/>
        </authorList>
    </citation>
    <scope>NUCLEOTIDE SEQUENCE [LARGE SCALE GENOMIC DNA]</scope>
    <source>
        <strain evidence="4 5">DSM 15930</strain>
    </source>
</reference>
<dbReference type="InterPro" id="IPR023023">
    <property type="entry name" value="dNTPase_2"/>
</dbReference>
<dbReference type="GO" id="GO:0016793">
    <property type="term" value="F:triphosphoric monoester hydrolase activity"/>
    <property type="evidence" value="ECO:0007669"/>
    <property type="project" value="InterPro"/>
</dbReference>
<feature type="domain" description="HD" evidence="3">
    <location>
        <begin position="98"/>
        <end position="209"/>
    </location>
</feature>
<dbReference type="SUPFAM" id="SSF109604">
    <property type="entry name" value="HD-domain/PDEase-like"/>
    <property type="match status" value="1"/>
</dbReference>
<dbReference type="InterPro" id="IPR003607">
    <property type="entry name" value="HD/PDEase_dom"/>
</dbReference>
<dbReference type="PANTHER" id="PTHR35795:SF1">
    <property type="entry name" value="BIS(5'-NUCLEOSYL)-TETRAPHOSPHATASE, SYMMETRICAL"/>
    <property type="match status" value="1"/>
</dbReference>
<dbReference type="PANTHER" id="PTHR35795">
    <property type="entry name" value="SLR1885 PROTEIN"/>
    <property type="match status" value="1"/>
</dbReference>
<dbReference type="CDD" id="cd00077">
    <property type="entry name" value="HDc"/>
    <property type="match status" value="1"/>
</dbReference>
<dbReference type="InterPro" id="IPR006261">
    <property type="entry name" value="dGTPase"/>
</dbReference>
<evidence type="ECO:0000313" key="5">
    <source>
        <dbReference type="Proteomes" id="UP000184038"/>
    </source>
</evidence>
<dbReference type="InterPro" id="IPR006674">
    <property type="entry name" value="HD_domain"/>
</dbReference>
<sequence length="359" mass="41521">MDKNLKLLEQLRQAEIMLENERGLNLRQKQELREHQNLSPFASFSDESGGRDILEEPCDLRTVYQRDRDRILHCKAFRRLKHKTQVFLEPEGDHYRTRLTHTLEVAQNARTIARALRLNEDLTEAIALGHDLGHTPFGHAGERALNEACRDGFEHHKQSIRVVELLEKHGEGLNLTKEVRDGILNHQTSGKPSTLEGKIVRLSDKIAYINHDIDDAIRGMIIKEEDIPSIYTDILGHSSGERLNTLIHDIVIHSEGKNDIVMSPEVEEAMLSLRKYMFRSVYTNKVAKSQEKKAENLVKQLFEYYVEHMNELPEEYIEMMEKTKESVEQVVCDYIAGMTDRYAISKFKELMIPGSWGIY</sequence>
<dbReference type="NCBIfam" id="NF002327">
    <property type="entry name" value="PRK01286.1-2"/>
    <property type="match status" value="1"/>
</dbReference>